<feature type="compositionally biased region" description="Polar residues" evidence="1">
    <location>
        <begin position="108"/>
        <end position="120"/>
    </location>
</feature>
<feature type="region of interest" description="Disordered" evidence="1">
    <location>
        <begin position="98"/>
        <end position="120"/>
    </location>
</feature>
<accession>A0AAD5WKS2</accession>
<proteinExistence type="predicted"/>
<evidence type="ECO:0000313" key="2">
    <source>
        <dbReference type="EMBL" id="KAJ1374092.1"/>
    </source>
</evidence>
<evidence type="ECO:0000256" key="1">
    <source>
        <dbReference type="SAM" id="MobiDB-lite"/>
    </source>
</evidence>
<reference evidence="2" key="1">
    <citation type="submission" date="2021-06" db="EMBL/GenBank/DDBJ databases">
        <title>Parelaphostrongylus tenuis whole genome reference sequence.</title>
        <authorList>
            <person name="Garwood T.J."/>
            <person name="Larsen P.A."/>
            <person name="Fountain-Jones N.M."/>
            <person name="Garbe J.R."/>
            <person name="Macchietto M.G."/>
            <person name="Kania S.A."/>
            <person name="Gerhold R.W."/>
            <person name="Richards J.E."/>
            <person name="Wolf T.M."/>
        </authorList>
    </citation>
    <scope>NUCLEOTIDE SEQUENCE</scope>
    <source>
        <strain evidence="2">MNPRO001-30</strain>
        <tissue evidence="2">Meninges</tissue>
    </source>
</reference>
<comment type="caution">
    <text evidence="2">The sequence shown here is derived from an EMBL/GenBank/DDBJ whole genome shotgun (WGS) entry which is preliminary data.</text>
</comment>
<gene>
    <name evidence="2" type="ORF">KIN20_036690</name>
</gene>
<dbReference type="AlphaFoldDB" id="A0AAD5WKS2"/>
<protein>
    <submittedName>
        <fullName evidence="2">Uncharacterized protein</fullName>
    </submittedName>
</protein>
<evidence type="ECO:0000313" key="3">
    <source>
        <dbReference type="Proteomes" id="UP001196413"/>
    </source>
</evidence>
<keyword evidence="3" id="KW-1185">Reference proteome</keyword>
<name>A0AAD5WKS2_PARTN</name>
<sequence length="120" mass="13515">MSCITFASENKGKTQCSWCMQATILAININHLSNQQLKSDIYIEKMTSNGGIYVIPILLKKFYHFHCDVRPYKFVGRCYATITAKSEVMKCKNAVYNDSRSLSDKSNTESNSTPATQQGD</sequence>
<dbReference type="Proteomes" id="UP001196413">
    <property type="component" value="Unassembled WGS sequence"/>
</dbReference>
<dbReference type="EMBL" id="JAHQIW010007394">
    <property type="protein sequence ID" value="KAJ1374092.1"/>
    <property type="molecule type" value="Genomic_DNA"/>
</dbReference>
<organism evidence="2 3">
    <name type="scientific">Parelaphostrongylus tenuis</name>
    <name type="common">Meningeal worm</name>
    <dbReference type="NCBI Taxonomy" id="148309"/>
    <lineage>
        <taxon>Eukaryota</taxon>
        <taxon>Metazoa</taxon>
        <taxon>Ecdysozoa</taxon>
        <taxon>Nematoda</taxon>
        <taxon>Chromadorea</taxon>
        <taxon>Rhabditida</taxon>
        <taxon>Rhabditina</taxon>
        <taxon>Rhabditomorpha</taxon>
        <taxon>Strongyloidea</taxon>
        <taxon>Metastrongylidae</taxon>
        <taxon>Parelaphostrongylus</taxon>
    </lineage>
</organism>